<feature type="domain" description="HTH cro/C1-type" evidence="1">
    <location>
        <begin position="98"/>
        <end position="134"/>
    </location>
</feature>
<gene>
    <name evidence="2" type="ORF">SAMN05421854_12315</name>
</gene>
<organism evidence="2 3">
    <name type="scientific">Amycolatopsis rubida</name>
    <dbReference type="NCBI Taxonomy" id="112413"/>
    <lineage>
        <taxon>Bacteria</taxon>
        <taxon>Bacillati</taxon>
        <taxon>Actinomycetota</taxon>
        <taxon>Actinomycetes</taxon>
        <taxon>Pseudonocardiales</taxon>
        <taxon>Pseudonocardiaceae</taxon>
        <taxon>Amycolatopsis</taxon>
    </lineage>
</organism>
<dbReference type="AlphaFoldDB" id="A0A1I6B3H1"/>
<dbReference type="SUPFAM" id="SSF48452">
    <property type="entry name" value="TPR-like"/>
    <property type="match status" value="1"/>
</dbReference>
<protein>
    <recommendedName>
        <fullName evidence="1">HTH cro/C1-type domain-containing protein</fullName>
    </recommendedName>
</protein>
<dbReference type="STRING" id="112413.SAMN05421854_12315"/>
<dbReference type="InterPro" id="IPR010982">
    <property type="entry name" value="Lambda_DNA-bd_dom_sf"/>
</dbReference>
<dbReference type="InterPro" id="IPR011990">
    <property type="entry name" value="TPR-like_helical_dom_sf"/>
</dbReference>
<dbReference type="PROSITE" id="PS50943">
    <property type="entry name" value="HTH_CROC1"/>
    <property type="match status" value="1"/>
</dbReference>
<sequence length="493" mass="54293">MGAQGSRRGHSAVRRCQGCGSALAADNTAQTCGRCLRDQRDRLRTPPHLDDSFFETPELRAAFDSHHIGRVFKAYRHHPQHLKLYGKALNQEIIGQWLGINQAQVSRLENGPREVNITTLTHYAQVLHLPQHMLWWDFPGQSRRTSPQRTIDNLLVAAPANFIGTGLSALDTVDSYLLAEEFLYEDREPVPLSALAGTIREMTSDLMTMDFKHGGGHVRRLLRNYFRDEVAPLLSWSYPDSTLQCEVFGAAAETLQLLGWSAYDAGLQEEAKRYFIKALQLSKQSGDIAMQGRLLSNLSHQANFLEQFDTALKLARDAQNVASGTASNTVMAMLVSMEARALASKGDAPGFAKAMHRAEQLHESRNIESDPAWSSYFNEQEIASEAAHGFRDLGNAEKAREFANIALDPEYTPPRTLGFMRLVAASGVLAGGDAEQAASLASEAISLGVSLQSARYVKYITDFYGALTAADAKLGAQISEALNRHYPAMKLLG</sequence>
<dbReference type="Proteomes" id="UP000199137">
    <property type="component" value="Unassembled WGS sequence"/>
</dbReference>
<dbReference type="GO" id="GO:0003677">
    <property type="term" value="F:DNA binding"/>
    <property type="evidence" value="ECO:0007669"/>
    <property type="project" value="InterPro"/>
</dbReference>
<name>A0A1I6B3H1_9PSEU</name>
<evidence type="ECO:0000313" key="3">
    <source>
        <dbReference type="Proteomes" id="UP000199137"/>
    </source>
</evidence>
<evidence type="ECO:0000259" key="1">
    <source>
        <dbReference type="PROSITE" id="PS50943"/>
    </source>
</evidence>
<evidence type="ECO:0000313" key="2">
    <source>
        <dbReference type="EMBL" id="SFQ75528.1"/>
    </source>
</evidence>
<accession>A0A1I6B3H1</accession>
<dbReference type="CDD" id="cd00093">
    <property type="entry name" value="HTH_XRE"/>
    <property type="match status" value="1"/>
</dbReference>
<dbReference type="Gene3D" id="1.10.260.40">
    <property type="entry name" value="lambda repressor-like DNA-binding domains"/>
    <property type="match status" value="1"/>
</dbReference>
<dbReference type="SUPFAM" id="SSF47413">
    <property type="entry name" value="lambda repressor-like DNA-binding domains"/>
    <property type="match status" value="1"/>
</dbReference>
<dbReference type="Gene3D" id="1.25.40.10">
    <property type="entry name" value="Tetratricopeptide repeat domain"/>
    <property type="match status" value="1"/>
</dbReference>
<reference evidence="2 3" key="1">
    <citation type="submission" date="2016-10" db="EMBL/GenBank/DDBJ databases">
        <authorList>
            <person name="de Groot N.N."/>
        </authorList>
    </citation>
    <scope>NUCLEOTIDE SEQUENCE [LARGE SCALE GENOMIC DNA]</scope>
    <source>
        <strain evidence="2 3">DSM 44637</strain>
    </source>
</reference>
<proteinExistence type="predicted"/>
<dbReference type="InterPro" id="IPR001387">
    <property type="entry name" value="Cro/C1-type_HTH"/>
</dbReference>
<dbReference type="EMBL" id="FOWC01000023">
    <property type="protein sequence ID" value="SFQ75528.1"/>
    <property type="molecule type" value="Genomic_DNA"/>
</dbReference>